<dbReference type="AlphaFoldDB" id="A0A150G1B8"/>
<evidence type="ECO:0000313" key="3">
    <source>
        <dbReference type="Proteomes" id="UP000075714"/>
    </source>
</evidence>
<evidence type="ECO:0000256" key="1">
    <source>
        <dbReference type="SAM" id="MobiDB-lite"/>
    </source>
</evidence>
<feature type="region of interest" description="Disordered" evidence="1">
    <location>
        <begin position="220"/>
        <end position="255"/>
    </location>
</feature>
<comment type="caution">
    <text evidence="2">The sequence shown here is derived from an EMBL/GenBank/DDBJ whole genome shotgun (WGS) entry which is preliminary data.</text>
</comment>
<feature type="compositionally biased region" description="Basic residues" evidence="1">
    <location>
        <begin position="239"/>
        <end position="255"/>
    </location>
</feature>
<organism evidence="2 3">
    <name type="scientific">Gonium pectorale</name>
    <name type="common">Green alga</name>
    <dbReference type="NCBI Taxonomy" id="33097"/>
    <lineage>
        <taxon>Eukaryota</taxon>
        <taxon>Viridiplantae</taxon>
        <taxon>Chlorophyta</taxon>
        <taxon>core chlorophytes</taxon>
        <taxon>Chlorophyceae</taxon>
        <taxon>CS clade</taxon>
        <taxon>Chlamydomonadales</taxon>
        <taxon>Volvocaceae</taxon>
        <taxon>Gonium</taxon>
    </lineage>
</organism>
<reference evidence="3" key="1">
    <citation type="journal article" date="2016" name="Nat. Commun.">
        <title>The Gonium pectorale genome demonstrates co-option of cell cycle regulation during the evolution of multicellularity.</title>
        <authorList>
            <person name="Hanschen E.R."/>
            <person name="Marriage T.N."/>
            <person name="Ferris P.J."/>
            <person name="Hamaji T."/>
            <person name="Toyoda A."/>
            <person name="Fujiyama A."/>
            <person name="Neme R."/>
            <person name="Noguchi H."/>
            <person name="Minakuchi Y."/>
            <person name="Suzuki M."/>
            <person name="Kawai-Toyooka H."/>
            <person name="Smith D.R."/>
            <person name="Sparks H."/>
            <person name="Anderson J."/>
            <person name="Bakaric R."/>
            <person name="Luria V."/>
            <person name="Karger A."/>
            <person name="Kirschner M.W."/>
            <person name="Durand P.M."/>
            <person name="Michod R.E."/>
            <person name="Nozaki H."/>
            <person name="Olson B.J."/>
        </authorList>
    </citation>
    <scope>NUCLEOTIDE SEQUENCE [LARGE SCALE GENOMIC DNA]</scope>
    <source>
        <strain evidence="3">NIES-2863</strain>
    </source>
</reference>
<accession>A0A150G1B8</accession>
<dbReference type="Proteomes" id="UP000075714">
    <property type="component" value="Unassembled WGS sequence"/>
</dbReference>
<proteinExistence type="predicted"/>
<dbReference type="InterPro" id="IPR021109">
    <property type="entry name" value="Peptidase_aspartic_dom_sf"/>
</dbReference>
<dbReference type="EMBL" id="LSYV01000084">
    <property type="protein sequence ID" value="KXZ43666.1"/>
    <property type="molecule type" value="Genomic_DNA"/>
</dbReference>
<gene>
    <name evidence="2" type="ORF">GPECTOR_83g278</name>
</gene>
<evidence type="ECO:0000313" key="2">
    <source>
        <dbReference type="EMBL" id="KXZ43666.1"/>
    </source>
</evidence>
<sequence length="255" mass="27848">MHEDEARRVTELYLAGEDGRVHYLPSEHFAVCVDGRLLRAKLNMLDTGSELLLITLRMADKLGLKYERMGGTAVTISGRAMLMVIVGVVELILAPGTIAECRVTLTMMVVTDPAAQHMFDILVPRKLFTQSGMDIISYPQPSVRYRPFLRSNDHRRGQLAYLPTVPRSDTQPATSELAGLVGMLIGDAAAVAGALNDDTGLSDLDDEELLDYELGEQLADEVPPADAAPADDEQAAPAKGRRVRLSRRPTIRPAI</sequence>
<keyword evidence="3" id="KW-1185">Reference proteome</keyword>
<dbReference type="Gene3D" id="2.40.70.10">
    <property type="entry name" value="Acid Proteases"/>
    <property type="match status" value="1"/>
</dbReference>
<protein>
    <submittedName>
        <fullName evidence="2">Uncharacterized protein</fullName>
    </submittedName>
</protein>
<name>A0A150G1B8_GONPE</name>